<name>A0A1I4GMR4_9PROT</name>
<sequence>MIGNNRMNTRSLRSIYQLKVTLKNFRPPIWRRFLLSSTTNLGEMHHVLQIVMGWANAHLHEFVKENERYGEPEIEFPLDIHDETEFRLDQILKQEKEKLIYNYDFGDDWQHEILLEKVLPFKHDAVLPICIKGKRACPPEDVGGAVGYAMFLEAVSDSLHPEYAAMREWANGNFDSAFFDLDAVNNLLHEYCGRKR</sequence>
<dbReference type="InterPro" id="IPR024047">
    <property type="entry name" value="MM3350-like_sf"/>
</dbReference>
<reference evidence="3" key="1">
    <citation type="submission" date="2016-10" db="EMBL/GenBank/DDBJ databases">
        <authorList>
            <person name="Varghese N."/>
            <person name="Submissions S."/>
        </authorList>
    </citation>
    <scope>NUCLEOTIDE SEQUENCE [LARGE SCALE GENOMIC DNA]</scope>
    <source>
        <strain evidence="3">Nm69</strain>
    </source>
</reference>
<proteinExistence type="predicted"/>
<evidence type="ECO:0000313" key="3">
    <source>
        <dbReference type="Proteomes" id="UP000199533"/>
    </source>
</evidence>
<dbReference type="Pfam" id="PF07929">
    <property type="entry name" value="PRiA4_ORF3"/>
    <property type="match status" value="1"/>
</dbReference>
<dbReference type="AlphaFoldDB" id="A0A1I4GMR4"/>
<evidence type="ECO:0000313" key="2">
    <source>
        <dbReference type="EMBL" id="SFL30416.1"/>
    </source>
</evidence>
<dbReference type="EMBL" id="FOSP01000057">
    <property type="protein sequence ID" value="SFL30416.1"/>
    <property type="molecule type" value="Genomic_DNA"/>
</dbReference>
<dbReference type="STRING" id="52441.SAMN05216302_105711"/>
<organism evidence="2 3">
    <name type="scientific">Nitrosomonas aestuarii</name>
    <dbReference type="NCBI Taxonomy" id="52441"/>
    <lineage>
        <taxon>Bacteria</taxon>
        <taxon>Pseudomonadati</taxon>
        <taxon>Pseudomonadota</taxon>
        <taxon>Betaproteobacteria</taxon>
        <taxon>Nitrosomonadales</taxon>
        <taxon>Nitrosomonadaceae</taxon>
        <taxon>Nitrosomonas</taxon>
    </lineage>
</organism>
<dbReference type="SUPFAM" id="SSF159941">
    <property type="entry name" value="MM3350-like"/>
    <property type="match status" value="1"/>
</dbReference>
<dbReference type="Gene3D" id="3.10.290.30">
    <property type="entry name" value="MM3350-like"/>
    <property type="match status" value="1"/>
</dbReference>
<accession>A0A1I4GMR4</accession>
<dbReference type="Proteomes" id="UP000199533">
    <property type="component" value="Unassembled WGS sequence"/>
</dbReference>
<feature type="domain" description="Plasmid pRiA4b Orf3-like" evidence="1">
    <location>
        <begin position="15"/>
        <end position="182"/>
    </location>
</feature>
<protein>
    <submittedName>
        <fullName evidence="2">PRiA4b ORF-3-like protein</fullName>
    </submittedName>
</protein>
<dbReference type="PANTHER" id="PTHR41878:SF1">
    <property type="entry name" value="TNPR PROTEIN"/>
    <property type="match status" value="1"/>
</dbReference>
<dbReference type="InterPro" id="IPR012912">
    <property type="entry name" value="Plasmid_pRiA4b_Orf3-like"/>
</dbReference>
<evidence type="ECO:0000259" key="1">
    <source>
        <dbReference type="Pfam" id="PF07929"/>
    </source>
</evidence>
<dbReference type="PANTHER" id="PTHR41878">
    <property type="entry name" value="LEXA REPRESSOR-RELATED"/>
    <property type="match status" value="1"/>
</dbReference>
<gene>
    <name evidence="2" type="ORF">SAMN05216302_105711</name>
</gene>
<keyword evidence="3" id="KW-1185">Reference proteome</keyword>